<proteinExistence type="predicted"/>
<reference evidence="1" key="1">
    <citation type="submission" date="2019-04" db="EMBL/GenBank/DDBJ databases">
        <title>Microbes associate with the intestines of laboratory mice.</title>
        <authorList>
            <person name="Navarre W."/>
            <person name="Wong E."/>
            <person name="Huang K."/>
            <person name="Tropini C."/>
            <person name="Ng K."/>
            <person name="Yu B."/>
        </authorList>
    </citation>
    <scope>NUCLEOTIDE SEQUENCE</scope>
    <source>
        <strain evidence="1">NM72_1-8</strain>
    </source>
</reference>
<sequence>MEKSGKIFFVLFLSLVLAGCQKEQTEISGYQIYRVNADGTVLEPEDYTPQASGGDALIQEFVDKLGEVPAQVGHKKAIPDGVGITSVKRTEQNLRVDFNGTYSKMDNITEVFCRAAVVKTLVQIPGVETVEFTVNGQELADVQGNPIGVMGDDSFIDTKGEGINSYHSASLVLYFADKDGKKLVKEMRNIHYSSNESLERLVVEELVKGPENEKLRSAVPADTKILDVTVEKDTCIISLDKAYGQTGAAAVTPEAAVYAVVNSICENCDIDKVQIKIDGESEVKFRDAVDLSQGLTRNEEIVVQPEENGTITPGVGVDPALKE</sequence>
<dbReference type="Proteomes" id="UP000307720">
    <property type="component" value="Unassembled WGS sequence"/>
</dbReference>
<organism evidence="1 2">
    <name type="scientific">Hominisplanchenecus murintestinalis</name>
    <dbReference type="NCBI Taxonomy" id="2941517"/>
    <lineage>
        <taxon>Bacteria</taxon>
        <taxon>Bacillati</taxon>
        <taxon>Bacillota</taxon>
        <taxon>Clostridia</taxon>
        <taxon>Lachnospirales</taxon>
        <taxon>Lachnospiraceae</taxon>
        <taxon>Hominisplanchenecus</taxon>
    </lineage>
</organism>
<dbReference type="EMBL" id="SRZB01000011">
    <property type="protein sequence ID" value="TGX99005.1"/>
    <property type="molecule type" value="Genomic_DNA"/>
</dbReference>
<name>A0AC61R091_9FIRM</name>
<accession>A0AC61R091</accession>
<gene>
    <name evidence="1" type="ORF">E5357_07045</name>
</gene>
<keyword evidence="2" id="KW-1185">Reference proteome</keyword>
<protein>
    <submittedName>
        <fullName evidence="1">Sporulation and spore germination</fullName>
    </submittedName>
</protein>
<comment type="caution">
    <text evidence="1">The sequence shown here is derived from an EMBL/GenBank/DDBJ whole genome shotgun (WGS) entry which is preliminary data.</text>
</comment>
<evidence type="ECO:0000313" key="2">
    <source>
        <dbReference type="Proteomes" id="UP000307720"/>
    </source>
</evidence>
<evidence type="ECO:0000313" key="1">
    <source>
        <dbReference type="EMBL" id="TGX99005.1"/>
    </source>
</evidence>